<name>A0A5J5BFP7_9ASTE</name>
<dbReference type="Proteomes" id="UP000325577">
    <property type="component" value="Linkage Group LG12"/>
</dbReference>
<organism evidence="1 2">
    <name type="scientific">Nyssa sinensis</name>
    <dbReference type="NCBI Taxonomy" id="561372"/>
    <lineage>
        <taxon>Eukaryota</taxon>
        <taxon>Viridiplantae</taxon>
        <taxon>Streptophyta</taxon>
        <taxon>Embryophyta</taxon>
        <taxon>Tracheophyta</taxon>
        <taxon>Spermatophyta</taxon>
        <taxon>Magnoliopsida</taxon>
        <taxon>eudicotyledons</taxon>
        <taxon>Gunneridae</taxon>
        <taxon>Pentapetalae</taxon>
        <taxon>asterids</taxon>
        <taxon>Cornales</taxon>
        <taxon>Nyssaceae</taxon>
        <taxon>Nyssa</taxon>
    </lineage>
</organism>
<dbReference type="EMBL" id="CM018035">
    <property type="protein sequence ID" value="KAA8541945.1"/>
    <property type="molecule type" value="Genomic_DNA"/>
</dbReference>
<keyword evidence="2" id="KW-1185">Reference proteome</keyword>
<sequence>MLVVWQPEGANGNVIGDEIAAHGGDGGLLDAGVIGEIGLVASDDNKSYIGGDGGGLDLAYVAGLADGVWKEDEVFASGENIKKATIFKNS</sequence>
<evidence type="ECO:0000313" key="2">
    <source>
        <dbReference type="Proteomes" id="UP000325577"/>
    </source>
</evidence>
<evidence type="ECO:0000313" key="1">
    <source>
        <dbReference type="EMBL" id="KAA8541945.1"/>
    </source>
</evidence>
<gene>
    <name evidence="1" type="ORF">F0562_023097</name>
</gene>
<accession>A0A5J5BFP7</accession>
<dbReference type="AlphaFoldDB" id="A0A5J5BFP7"/>
<reference evidence="1 2" key="1">
    <citation type="submission" date="2019-09" db="EMBL/GenBank/DDBJ databases">
        <title>A chromosome-level genome assembly of the Chinese tupelo Nyssa sinensis.</title>
        <authorList>
            <person name="Yang X."/>
            <person name="Kang M."/>
            <person name="Yang Y."/>
            <person name="Xiong H."/>
            <person name="Wang M."/>
            <person name="Zhang Z."/>
            <person name="Wang Z."/>
            <person name="Wu H."/>
            <person name="Ma T."/>
            <person name="Liu J."/>
            <person name="Xi Z."/>
        </authorList>
    </citation>
    <scope>NUCLEOTIDE SEQUENCE [LARGE SCALE GENOMIC DNA]</scope>
    <source>
        <strain evidence="1">J267</strain>
        <tissue evidence="1">Leaf</tissue>
    </source>
</reference>
<proteinExistence type="predicted"/>
<protein>
    <submittedName>
        <fullName evidence="1">Uncharacterized protein</fullName>
    </submittedName>
</protein>